<reference evidence="11 12" key="2">
    <citation type="journal article" date="2021" name="Int. J. Syst. Evol. Microbiol.">
        <title>Isolation and Polyphasic Characterization of Desulfuromonas versatilis sp. Nov., an Electrogenic Bacteria Capable of Versatile Metabolism Isolated from a Graphene Oxide-Reducing Enrichment Culture.</title>
        <authorList>
            <person name="Xie L."/>
            <person name="Yoshida N."/>
            <person name="Ishii S."/>
            <person name="Meng L."/>
        </authorList>
    </citation>
    <scope>NUCLEOTIDE SEQUENCE [LARGE SCALE GENOMIC DNA]</scope>
    <source>
        <strain evidence="11 12">NIT-T3</strain>
    </source>
</reference>
<dbReference type="InterPro" id="IPR029016">
    <property type="entry name" value="GAF-like_dom_sf"/>
</dbReference>
<evidence type="ECO:0000259" key="10">
    <source>
        <dbReference type="PROSITE" id="PS50110"/>
    </source>
</evidence>
<dbReference type="InterPro" id="IPR005467">
    <property type="entry name" value="His_kinase_dom"/>
</dbReference>
<gene>
    <name evidence="11" type="ORF">DESUT3_24330</name>
</gene>
<dbReference type="PRINTS" id="PR00344">
    <property type="entry name" value="BCTRLSENSOR"/>
</dbReference>
<dbReference type="InterPro" id="IPR035965">
    <property type="entry name" value="PAS-like_dom_sf"/>
</dbReference>
<keyword evidence="12" id="KW-1185">Reference proteome</keyword>
<evidence type="ECO:0000256" key="4">
    <source>
        <dbReference type="ARBA" id="ARBA00022679"/>
    </source>
</evidence>
<proteinExistence type="predicted"/>
<dbReference type="SUPFAM" id="SSF55785">
    <property type="entry name" value="PYP-like sensor domain (PAS domain)"/>
    <property type="match status" value="1"/>
</dbReference>
<dbReference type="NCBIfam" id="TIGR00229">
    <property type="entry name" value="sensory_box"/>
    <property type="match status" value="1"/>
</dbReference>
<organism evidence="11 12">
    <name type="scientific">Desulfuromonas versatilis</name>
    <dbReference type="NCBI Taxonomy" id="2802975"/>
    <lineage>
        <taxon>Bacteria</taxon>
        <taxon>Pseudomonadati</taxon>
        <taxon>Thermodesulfobacteriota</taxon>
        <taxon>Desulfuromonadia</taxon>
        <taxon>Desulfuromonadales</taxon>
        <taxon>Desulfuromonadaceae</taxon>
        <taxon>Desulfuromonas</taxon>
    </lineage>
</organism>
<dbReference type="PANTHER" id="PTHR43047">
    <property type="entry name" value="TWO-COMPONENT HISTIDINE PROTEIN KINASE"/>
    <property type="match status" value="1"/>
</dbReference>
<dbReference type="EMBL" id="AP024355">
    <property type="protein sequence ID" value="BCR05364.1"/>
    <property type="molecule type" value="Genomic_DNA"/>
</dbReference>
<dbReference type="CDD" id="cd00075">
    <property type="entry name" value="HATPase"/>
    <property type="match status" value="1"/>
</dbReference>
<dbReference type="SMART" id="SM00065">
    <property type="entry name" value="GAF"/>
    <property type="match status" value="1"/>
</dbReference>
<keyword evidence="5 11" id="KW-0418">Kinase</keyword>
<reference evidence="11 12" key="1">
    <citation type="journal article" date="2016" name="C (Basel)">
        <title>Selective Growth of and Electricity Production by Marine Exoelectrogenic Bacteria in Self-Aggregated Hydrogel of Microbially Reduced Graphene Oxide.</title>
        <authorList>
            <person name="Yoshida N."/>
            <person name="Goto Y."/>
            <person name="Miyata Y."/>
        </authorList>
    </citation>
    <scope>NUCLEOTIDE SEQUENCE [LARGE SCALE GENOMIC DNA]</scope>
    <source>
        <strain evidence="11 12">NIT-T3</strain>
    </source>
</reference>
<keyword evidence="4" id="KW-0808">Transferase</keyword>
<dbReference type="Pfam" id="PF00072">
    <property type="entry name" value="Response_reg"/>
    <property type="match status" value="1"/>
</dbReference>
<evidence type="ECO:0000256" key="6">
    <source>
        <dbReference type="PROSITE-ProRule" id="PRU00169"/>
    </source>
</evidence>
<dbReference type="InterPro" id="IPR000014">
    <property type="entry name" value="PAS"/>
</dbReference>
<feature type="coiled-coil region" evidence="7">
    <location>
        <begin position="425"/>
        <end position="466"/>
    </location>
</feature>
<feature type="domain" description="Response regulatory" evidence="10">
    <location>
        <begin position="4"/>
        <end position="120"/>
    </location>
</feature>
<dbReference type="SUPFAM" id="SSF55781">
    <property type="entry name" value="GAF domain-like"/>
    <property type="match status" value="1"/>
</dbReference>
<feature type="modified residue" description="4-aspartylphosphate" evidence="6">
    <location>
        <position position="53"/>
    </location>
</feature>
<dbReference type="Gene3D" id="3.40.50.2300">
    <property type="match status" value="1"/>
</dbReference>
<evidence type="ECO:0000256" key="3">
    <source>
        <dbReference type="ARBA" id="ARBA00022553"/>
    </source>
</evidence>
<dbReference type="SMART" id="SM00448">
    <property type="entry name" value="REC"/>
    <property type="match status" value="1"/>
</dbReference>
<keyword evidence="7" id="KW-0175">Coiled coil</keyword>
<dbReference type="InterPro" id="IPR003661">
    <property type="entry name" value="HisK_dim/P_dom"/>
</dbReference>
<dbReference type="Gene3D" id="1.10.287.130">
    <property type="match status" value="1"/>
</dbReference>
<dbReference type="InterPro" id="IPR004358">
    <property type="entry name" value="Sig_transdc_His_kin-like_C"/>
</dbReference>
<dbReference type="RefSeq" id="WP_221248793.1">
    <property type="nucleotide sequence ID" value="NZ_AP024355.1"/>
</dbReference>
<evidence type="ECO:0000313" key="11">
    <source>
        <dbReference type="EMBL" id="BCR05364.1"/>
    </source>
</evidence>
<dbReference type="InterPro" id="IPR003018">
    <property type="entry name" value="GAF"/>
</dbReference>
<dbReference type="SUPFAM" id="SSF55874">
    <property type="entry name" value="ATPase domain of HSP90 chaperone/DNA topoisomerase II/histidine kinase"/>
    <property type="match status" value="1"/>
</dbReference>
<dbReference type="SMART" id="SM00388">
    <property type="entry name" value="HisKA"/>
    <property type="match status" value="1"/>
</dbReference>
<feature type="domain" description="Histidine kinase" evidence="9">
    <location>
        <begin position="466"/>
        <end position="682"/>
    </location>
</feature>
<evidence type="ECO:0000313" key="12">
    <source>
        <dbReference type="Proteomes" id="UP001319827"/>
    </source>
</evidence>
<dbReference type="InterPro" id="IPR036097">
    <property type="entry name" value="HisK_dim/P_sf"/>
</dbReference>
<evidence type="ECO:0000256" key="7">
    <source>
        <dbReference type="SAM" id="Coils"/>
    </source>
</evidence>
<comment type="catalytic activity">
    <reaction evidence="1">
        <text>ATP + protein L-histidine = ADP + protein N-phospho-L-histidine.</text>
        <dbReference type="EC" id="2.7.13.3"/>
    </reaction>
</comment>
<dbReference type="InterPro" id="IPR001789">
    <property type="entry name" value="Sig_transdc_resp-reg_receiver"/>
</dbReference>
<evidence type="ECO:0000256" key="2">
    <source>
        <dbReference type="ARBA" id="ARBA00012438"/>
    </source>
</evidence>
<dbReference type="InterPro" id="IPR036890">
    <property type="entry name" value="HATPase_C_sf"/>
</dbReference>
<dbReference type="CDD" id="cd00082">
    <property type="entry name" value="HisKA"/>
    <property type="match status" value="1"/>
</dbReference>
<dbReference type="PROSITE" id="PS50110">
    <property type="entry name" value="RESPONSE_REGULATORY"/>
    <property type="match status" value="1"/>
</dbReference>
<evidence type="ECO:0000256" key="8">
    <source>
        <dbReference type="SAM" id="MobiDB-lite"/>
    </source>
</evidence>
<dbReference type="PROSITE" id="PS50109">
    <property type="entry name" value="HIS_KIN"/>
    <property type="match status" value="1"/>
</dbReference>
<dbReference type="Pfam" id="PF02518">
    <property type="entry name" value="HATPase_c"/>
    <property type="match status" value="1"/>
</dbReference>
<dbReference type="SUPFAM" id="SSF52172">
    <property type="entry name" value="CheY-like"/>
    <property type="match status" value="1"/>
</dbReference>
<evidence type="ECO:0000256" key="5">
    <source>
        <dbReference type="ARBA" id="ARBA00022777"/>
    </source>
</evidence>
<dbReference type="GO" id="GO:0016301">
    <property type="term" value="F:kinase activity"/>
    <property type="evidence" value="ECO:0007669"/>
    <property type="project" value="UniProtKB-KW"/>
</dbReference>
<protein>
    <recommendedName>
        <fullName evidence="2">histidine kinase</fullName>
        <ecNumber evidence="2">2.7.13.3</ecNumber>
    </recommendedName>
</protein>
<dbReference type="CDD" id="cd17574">
    <property type="entry name" value="REC_OmpR"/>
    <property type="match status" value="1"/>
</dbReference>
<dbReference type="Pfam" id="PF00512">
    <property type="entry name" value="HisKA"/>
    <property type="match status" value="1"/>
</dbReference>
<dbReference type="Gene3D" id="3.30.450.40">
    <property type="match status" value="1"/>
</dbReference>
<keyword evidence="3 6" id="KW-0597">Phosphoprotein</keyword>
<dbReference type="SUPFAM" id="SSF47384">
    <property type="entry name" value="Homodimeric domain of signal transducing histidine kinase"/>
    <property type="match status" value="1"/>
</dbReference>
<accession>A0ABM8HXV6</accession>
<dbReference type="EC" id="2.7.13.3" evidence="2"/>
<feature type="region of interest" description="Disordered" evidence="8">
    <location>
        <begin position="222"/>
        <end position="241"/>
    </location>
</feature>
<name>A0ABM8HXV6_9BACT</name>
<dbReference type="InterPro" id="IPR003594">
    <property type="entry name" value="HATPase_dom"/>
</dbReference>
<evidence type="ECO:0000259" key="9">
    <source>
        <dbReference type="PROSITE" id="PS50109"/>
    </source>
</evidence>
<dbReference type="SMART" id="SM00387">
    <property type="entry name" value="HATPase_c"/>
    <property type="match status" value="1"/>
</dbReference>
<dbReference type="Proteomes" id="UP001319827">
    <property type="component" value="Chromosome"/>
</dbReference>
<feature type="compositionally biased region" description="Gly residues" evidence="8">
    <location>
        <begin position="228"/>
        <end position="238"/>
    </location>
</feature>
<dbReference type="Gene3D" id="3.30.450.20">
    <property type="entry name" value="PAS domain"/>
    <property type="match status" value="1"/>
</dbReference>
<sequence>MQPTILIADDDRFIRQVLKDLLQGFDYATLEAGDGEQALSLARTHHPEVILLDLVMPGLNGLDVCRRLRVLPEFKYTLILLMTARSDLEASVNPFQAGADDYLAKPLDGSELVARIQGGLLKCRALETLDRKARDYEAMLDVASSVSASIETSDILRQVSGKITQLLEGVDGGTTALVQEDGRGGYVLSTSDDPNLAGLRIFLDHSPTIRKVIETGKALVVEGEGAPQPGGGGRGGGGSEKETTLAFPVRCARRVAGALVARLQGTRGDFSGHELNLCQKIIDASANALRNAQQFRQLREESELLRSAKRQVEEELSVKDIYEQLFECASEGLIAFNPAAEAVFANRAALEILDVPRDRLPGFNLASVLDKKSLRRVLTWQKQDAEDVLPNARFDVAVRTARGQQRLLSLSLSRQAIRGELRVAAIREVTEKRRLEQELRDARADLQQVNEKLRLAERERAEYLNAAVHDLKVPVTILSGYCSLLQEVGTDNLTGEQKEFLEAALASSDRLVELVNNILDLSRFEAGKMVLEIAQHDLCGALREACRDMPALAAAQDLQFEVSVPERCSALFDTECLHRVIVNLVGNAVKFTRPGGRIRVVLHDLPTEARVMVEDSGAGIPAHLMSRLFEPFSQLYRDEARRGSGLGLSICKKIIDAHGGRIWAESTVGRGTRFFFTLPKQGS</sequence>
<dbReference type="Gene3D" id="3.30.565.10">
    <property type="entry name" value="Histidine kinase-like ATPase, C-terminal domain"/>
    <property type="match status" value="1"/>
</dbReference>
<evidence type="ECO:0000256" key="1">
    <source>
        <dbReference type="ARBA" id="ARBA00000085"/>
    </source>
</evidence>
<dbReference type="InterPro" id="IPR011006">
    <property type="entry name" value="CheY-like_superfamily"/>
</dbReference>